<dbReference type="FunFam" id="3.90.1180.10:FF:000001">
    <property type="entry name" value="50S ribosomal protein L13"/>
    <property type="match status" value="1"/>
</dbReference>
<organism evidence="6 7">
    <name type="scientific">Isachenkonia alkalipeptolytica</name>
    <dbReference type="NCBI Taxonomy" id="2565777"/>
    <lineage>
        <taxon>Bacteria</taxon>
        <taxon>Bacillati</taxon>
        <taxon>Bacillota</taxon>
        <taxon>Clostridia</taxon>
        <taxon>Eubacteriales</taxon>
        <taxon>Clostridiaceae</taxon>
        <taxon>Isachenkonia</taxon>
    </lineage>
</organism>
<dbReference type="InterPro" id="IPR005822">
    <property type="entry name" value="Ribosomal_uL13"/>
</dbReference>
<comment type="similarity">
    <text evidence="1 5">Belongs to the universal ribosomal protein uL13 family.</text>
</comment>
<evidence type="ECO:0000256" key="4">
    <source>
        <dbReference type="ARBA" id="ARBA00035201"/>
    </source>
</evidence>
<dbReference type="GO" id="GO:0006412">
    <property type="term" value="P:translation"/>
    <property type="evidence" value="ECO:0007669"/>
    <property type="project" value="UniProtKB-UniRule"/>
</dbReference>
<dbReference type="PANTHER" id="PTHR11545:SF2">
    <property type="entry name" value="LARGE RIBOSOMAL SUBUNIT PROTEIN UL13M"/>
    <property type="match status" value="1"/>
</dbReference>
<dbReference type="RefSeq" id="WP_160723521.1">
    <property type="nucleotide sequence ID" value="NZ_SUMG01000038.1"/>
</dbReference>
<gene>
    <name evidence="5 6" type="primary">rplM</name>
    <name evidence="6" type="ORF">ISALK_14265</name>
</gene>
<evidence type="ECO:0000256" key="5">
    <source>
        <dbReference type="HAMAP-Rule" id="MF_01366"/>
    </source>
</evidence>
<dbReference type="NCBIfam" id="TIGR01066">
    <property type="entry name" value="rplM_bact"/>
    <property type="match status" value="1"/>
</dbReference>
<dbReference type="CDD" id="cd00392">
    <property type="entry name" value="Ribosomal_L13"/>
    <property type="match status" value="1"/>
</dbReference>
<dbReference type="InterPro" id="IPR005823">
    <property type="entry name" value="Ribosomal_uL13_bac-type"/>
</dbReference>
<evidence type="ECO:0000256" key="2">
    <source>
        <dbReference type="ARBA" id="ARBA00022980"/>
    </source>
</evidence>
<dbReference type="Proteomes" id="UP000449710">
    <property type="component" value="Unassembled WGS sequence"/>
</dbReference>
<comment type="caution">
    <text evidence="6">The sequence shown here is derived from an EMBL/GenBank/DDBJ whole genome shotgun (WGS) entry which is preliminary data.</text>
</comment>
<dbReference type="PANTHER" id="PTHR11545">
    <property type="entry name" value="RIBOSOMAL PROTEIN L13"/>
    <property type="match status" value="1"/>
</dbReference>
<dbReference type="SUPFAM" id="SSF52161">
    <property type="entry name" value="Ribosomal protein L13"/>
    <property type="match status" value="1"/>
</dbReference>
<dbReference type="HAMAP" id="MF_01366">
    <property type="entry name" value="Ribosomal_uL13"/>
    <property type="match status" value="1"/>
</dbReference>
<sequence length="142" mass="16325">MKTYMAKSNELERKWFVVDAEGKTLGRLSSEIAKILRGKHKPEFTPHVDTGDFVIVINAEKIEVTGKKLDKEFYRYHTGHPGGLKEISYRRMRDEKPELFIHNAVKGMLPKNRLGSQIIKKLKVYAGPEHDHAAQKPETLEL</sequence>
<protein>
    <recommendedName>
        <fullName evidence="4 5">Large ribosomal subunit protein uL13</fullName>
    </recommendedName>
</protein>
<proteinExistence type="inferred from homology"/>
<evidence type="ECO:0000256" key="3">
    <source>
        <dbReference type="ARBA" id="ARBA00023274"/>
    </source>
</evidence>
<dbReference type="GO" id="GO:0003729">
    <property type="term" value="F:mRNA binding"/>
    <property type="evidence" value="ECO:0007669"/>
    <property type="project" value="TreeGrafter"/>
</dbReference>
<accession>A0AA43XNH1</accession>
<dbReference type="GO" id="GO:0022625">
    <property type="term" value="C:cytosolic large ribosomal subunit"/>
    <property type="evidence" value="ECO:0007669"/>
    <property type="project" value="TreeGrafter"/>
</dbReference>
<comment type="function">
    <text evidence="5">This protein is one of the early assembly proteins of the 50S ribosomal subunit, although it is not seen to bind rRNA by itself. It is important during the early stages of 50S assembly.</text>
</comment>
<keyword evidence="7" id="KW-1185">Reference proteome</keyword>
<dbReference type="AlphaFoldDB" id="A0AA43XNH1"/>
<dbReference type="Pfam" id="PF00572">
    <property type="entry name" value="Ribosomal_L13"/>
    <property type="match status" value="1"/>
</dbReference>
<dbReference type="PIRSF" id="PIRSF002181">
    <property type="entry name" value="Ribosomal_L13"/>
    <property type="match status" value="1"/>
</dbReference>
<dbReference type="Gene3D" id="3.90.1180.10">
    <property type="entry name" value="Ribosomal protein L13"/>
    <property type="match status" value="1"/>
</dbReference>
<reference evidence="6 7" key="1">
    <citation type="submission" date="2019-04" db="EMBL/GenBank/DDBJ databases">
        <title>Isachenkonia alkalipeptolytica gen. nov. sp. nov. a new anaerobic, alkiliphilic organothrophic bacterium capable to reduce synthesized ferrihydrite isolated from a soda lake.</title>
        <authorList>
            <person name="Toshchakov S.V."/>
            <person name="Zavarzina D.G."/>
            <person name="Zhilina T.N."/>
            <person name="Kostrikina N.A."/>
            <person name="Kublanov I.V."/>
        </authorList>
    </citation>
    <scope>NUCLEOTIDE SEQUENCE [LARGE SCALE GENOMIC DNA]</scope>
    <source>
        <strain evidence="6 7">Z-1701</strain>
    </source>
</reference>
<evidence type="ECO:0000313" key="7">
    <source>
        <dbReference type="Proteomes" id="UP000449710"/>
    </source>
</evidence>
<evidence type="ECO:0000256" key="1">
    <source>
        <dbReference type="ARBA" id="ARBA00006227"/>
    </source>
</evidence>
<keyword evidence="2 5" id="KW-0689">Ribosomal protein</keyword>
<dbReference type="EMBL" id="SUMG01000038">
    <property type="protein sequence ID" value="NBG89646.1"/>
    <property type="molecule type" value="Genomic_DNA"/>
</dbReference>
<evidence type="ECO:0000313" key="6">
    <source>
        <dbReference type="EMBL" id="NBG89646.1"/>
    </source>
</evidence>
<dbReference type="GO" id="GO:0003735">
    <property type="term" value="F:structural constituent of ribosome"/>
    <property type="evidence" value="ECO:0007669"/>
    <property type="project" value="InterPro"/>
</dbReference>
<dbReference type="GO" id="GO:0017148">
    <property type="term" value="P:negative regulation of translation"/>
    <property type="evidence" value="ECO:0007669"/>
    <property type="project" value="TreeGrafter"/>
</dbReference>
<comment type="subunit">
    <text evidence="5">Part of the 50S ribosomal subunit.</text>
</comment>
<dbReference type="InterPro" id="IPR036899">
    <property type="entry name" value="Ribosomal_uL13_sf"/>
</dbReference>
<keyword evidence="3 5" id="KW-0687">Ribonucleoprotein</keyword>
<name>A0AA43XNH1_9CLOT</name>